<dbReference type="EMBL" id="CP056066">
    <property type="protein sequence ID" value="UKJ88580.2"/>
    <property type="molecule type" value="Genomic_DNA"/>
</dbReference>
<evidence type="ECO:0000313" key="1">
    <source>
        <dbReference type="EMBL" id="UKJ88580.2"/>
    </source>
</evidence>
<dbReference type="Proteomes" id="UP000244803">
    <property type="component" value="Chromosome 3"/>
</dbReference>
<accession>A0A976QQV7</accession>
<protein>
    <submittedName>
        <fullName evidence="1">Uncharacterized protein</fullName>
    </submittedName>
</protein>
<gene>
    <name evidence="1" type="ORF">MACJ_001824</name>
</gene>
<name>A0A976QQV7_THEOR</name>
<dbReference type="AlphaFoldDB" id="A0A976QQV7"/>
<reference evidence="1" key="1">
    <citation type="submission" date="2022-07" db="EMBL/GenBank/DDBJ databases">
        <title>Evaluation of T. orientalis genome assembly methods using nanopore sequencing and analysis of variation between genomes.</title>
        <authorList>
            <person name="Yam J."/>
            <person name="Micallef M.L."/>
            <person name="Liu M."/>
            <person name="Djordjevic S.P."/>
            <person name="Bogema D.R."/>
            <person name="Jenkins C."/>
        </authorList>
    </citation>
    <scope>NUCLEOTIDE SEQUENCE</scope>
    <source>
        <strain evidence="1">Fish Creek</strain>
    </source>
</reference>
<proteinExistence type="predicted"/>
<dbReference type="OrthoDB" id="10376526at2759"/>
<sequence length="82" mass="9405">MGSQMYKLYNIFIVCTGIYEYIIGGHGLVVMTPASHAGGPEFEPRERAWSSGYDVCLTRRRSRVRSSVPVPFYILQMIFRLK</sequence>
<organism evidence="1 2">
    <name type="scientific">Theileria orientalis</name>
    <dbReference type="NCBI Taxonomy" id="68886"/>
    <lineage>
        <taxon>Eukaryota</taxon>
        <taxon>Sar</taxon>
        <taxon>Alveolata</taxon>
        <taxon>Apicomplexa</taxon>
        <taxon>Aconoidasida</taxon>
        <taxon>Piroplasmida</taxon>
        <taxon>Theileriidae</taxon>
        <taxon>Theileria</taxon>
    </lineage>
</organism>
<evidence type="ECO:0000313" key="2">
    <source>
        <dbReference type="Proteomes" id="UP000244803"/>
    </source>
</evidence>